<dbReference type="InterPro" id="IPR027417">
    <property type="entry name" value="P-loop_NTPase"/>
</dbReference>
<keyword evidence="1" id="KW-0547">Nucleotide-binding</keyword>
<sequence length="195" mass="21739">MNNEINAKIILLGDSGVGKTTISNWALTGSFNDQFSPTVGGNYVSKTIQINESTIKLQIWDTAGDEKYRSLIPMFFRDARGAVLVYSIKDRQSFKILDYFVNSLQDKAPTVFKIVVGNKSDMESERQISSDEGQQYANEIHAQFLETSAKLGSCIDSLLQLIAQQVYDTQTEKASQDQTNNQIKLNEKSGFSCPC</sequence>
<dbReference type="PRINTS" id="PR00449">
    <property type="entry name" value="RASTRNSFRMNG"/>
</dbReference>
<proteinExistence type="predicted"/>
<dbReference type="SMART" id="SM00174">
    <property type="entry name" value="RHO"/>
    <property type="match status" value="1"/>
</dbReference>
<dbReference type="SMART" id="SM00173">
    <property type="entry name" value="RAS"/>
    <property type="match status" value="1"/>
</dbReference>
<dbReference type="CDD" id="cd00154">
    <property type="entry name" value="Rab"/>
    <property type="match status" value="1"/>
</dbReference>
<evidence type="ECO:0000313" key="4">
    <source>
        <dbReference type="Proteomes" id="UP001470230"/>
    </source>
</evidence>
<evidence type="ECO:0000256" key="1">
    <source>
        <dbReference type="ARBA" id="ARBA00022741"/>
    </source>
</evidence>
<dbReference type="InterPro" id="IPR001806">
    <property type="entry name" value="Small_GTPase"/>
</dbReference>
<dbReference type="NCBIfam" id="TIGR00231">
    <property type="entry name" value="small_GTP"/>
    <property type="match status" value="1"/>
</dbReference>
<dbReference type="Proteomes" id="UP001470230">
    <property type="component" value="Unassembled WGS sequence"/>
</dbReference>
<reference evidence="3 4" key="1">
    <citation type="submission" date="2024-04" db="EMBL/GenBank/DDBJ databases">
        <title>Tritrichomonas musculus Genome.</title>
        <authorList>
            <person name="Alves-Ferreira E."/>
            <person name="Grigg M."/>
            <person name="Lorenzi H."/>
            <person name="Galac M."/>
        </authorList>
    </citation>
    <scope>NUCLEOTIDE SEQUENCE [LARGE SCALE GENOMIC DNA]</scope>
    <source>
        <strain evidence="3 4">EAF2021</strain>
    </source>
</reference>
<dbReference type="SUPFAM" id="SSF52540">
    <property type="entry name" value="P-loop containing nucleoside triphosphate hydrolases"/>
    <property type="match status" value="1"/>
</dbReference>
<evidence type="ECO:0000313" key="3">
    <source>
        <dbReference type="EMBL" id="KAK8893585.1"/>
    </source>
</evidence>
<dbReference type="Gene3D" id="3.40.50.300">
    <property type="entry name" value="P-loop containing nucleotide triphosphate hydrolases"/>
    <property type="match status" value="1"/>
</dbReference>
<keyword evidence="2" id="KW-0342">GTP-binding</keyword>
<dbReference type="InterPro" id="IPR050227">
    <property type="entry name" value="Rab"/>
</dbReference>
<organism evidence="3 4">
    <name type="scientific">Tritrichomonas musculus</name>
    <dbReference type="NCBI Taxonomy" id="1915356"/>
    <lineage>
        <taxon>Eukaryota</taxon>
        <taxon>Metamonada</taxon>
        <taxon>Parabasalia</taxon>
        <taxon>Tritrichomonadida</taxon>
        <taxon>Tritrichomonadidae</taxon>
        <taxon>Tritrichomonas</taxon>
    </lineage>
</organism>
<gene>
    <name evidence="3" type="ORF">M9Y10_022008</name>
</gene>
<evidence type="ECO:0000256" key="2">
    <source>
        <dbReference type="ARBA" id="ARBA00023134"/>
    </source>
</evidence>
<name>A0ABR2KUB6_9EUKA</name>
<dbReference type="Pfam" id="PF00071">
    <property type="entry name" value="Ras"/>
    <property type="match status" value="1"/>
</dbReference>
<dbReference type="PROSITE" id="PS51420">
    <property type="entry name" value="RHO"/>
    <property type="match status" value="1"/>
</dbReference>
<dbReference type="PROSITE" id="PS51421">
    <property type="entry name" value="RAS"/>
    <property type="match status" value="1"/>
</dbReference>
<dbReference type="InterPro" id="IPR005225">
    <property type="entry name" value="Small_GTP-bd"/>
</dbReference>
<dbReference type="SMART" id="SM00176">
    <property type="entry name" value="RAN"/>
    <property type="match status" value="1"/>
</dbReference>
<keyword evidence="4" id="KW-1185">Reference proteome</keyword>
<dbReference type="SMART" id="SM00175">
    <property type="entry name" value="RAB"/>
    <property type="match status" value="1"/>
</dbReference>
<comment type="caution">
    <text evidence="3">The sequence shown here is derived from an EMBL/GenBank/DDBJ whole genome shotgun (WGS) entry which is preliminary data.</text>
</comment>
<accession>A0ABR2KUB6</accession>
<dbReference type="PROSITE" id="PS51419">
    <property type="entry name" value="RAB"/>
    <property type="match status" value="1"/>
</dbReference>
<protein>
    <submittedName>
        <fullName evidence="3">Ras- protein Rab-22A</fullName>
    </submittedName>
</protein>
<dbReference type="EMBL" id="JAPFFF010000003">
    <property type="protein sequence ID" value="KAK8893585.1"/>
    <property type="molecule type" value="Genomic_DNA"/>
</dbReference>
<dbReference type="PANTHER" id="PTHR47977">
    <property type="entry name" value="RAS-RELATED PROTEIN RAB"/>
    <property type="match status" value="1"/>
</dbReference>